<dbReference type="Gene3D" id="3.30.70.330">
    <property type="match status" value="1"/>
</dbReference>
<dbReference type="GO" id="GO:0003676">
    <property type="term" value="F:nucleic acid binding"/>
    <property type="evidence" value="ECO:0007669"/>
    <property type="project" value="InterPro"/>
</dbReference>
<dbReference type="EMBL" id="ASHM01020414">
    <property type="protein sequence ID" value="PNY01681.1"/>
    <property type="molecule type" value="Genomic_DNA"/>
</dbReference>
<dbReference type="InterPro" id="IPR012677">
    <property type="entry name" value="Nucleotide-bd_a/b_plait_sf"/>
</dbReference>
<comment type="caution">
    <text evidence="2">The sequence shown here is derived from an EMBL/GenBank/DDBJ whole genome shotgun (WGS) entry which is preliminary data.</text>
</comment>
<accession>A0A2K3NF74</accession>
<protein>
    <submittedName>
        <fullName evidence="2">Uncharacterized protein</fullName>
    </submittedName>
</protein>
<evidence type="ECO:0000313" key="3">
    <source>
        <dbReference type="Proteomes" id="UP000236291"/>
    </source>
</evidence>
<dbReference type="PANTHER" id="PTHR34427">
    <property type="entry name" value="DUF4283 DOMAIN PROTEIN"/>
    <property type="match status" value="1"/>
</dbReference>
<proteinExistence type="predicted"/>
<dbReference type="PANTHER" id="PTHR34427:SF5">
    <property type="entry name" value="DUF4283 DOMAIN-CONTAINING PROTEIN"/>
    <property type="match status" value="1"/>
</dbReference>
<evidence type="ECO:0000256" key="1">
    <source>
        <dbReference type="SAM" id="MobiDB-lite"/>
    </source>
</evidence>
<evidence type="ECO:0000313" key="2">
    <source>
        <dbReference type="EMBL" id="PNY01681.1"/>
    </source>
</evidence>
<dbReference type="CDD" id="cd00590">
    <property type="entry name" value="RRM_SF"/>
    <property type="match status" value="1"/>
</dbReference>
<feature type="region of interest" description="Disordered" evidence="1">
    <location>
        <begin position="62"/>
        <end position="99"/>
    </location>
</feature>
<feature type="compositionally biased region" description="Basic and acidic residues" evidence="1">
    <location>
        <begin position="63"/>
        <end position="99"/>
    </location>
</feature>
<name>A0A2K3NF74_TRIPR</name>
<sequence>MSNVFQHYGDIVEVVIPARRDKRGERFGFARFVKVDDIRRFEYELDEIIIGRDKISVNISRFQRQERQNDRREGENNDAENRRERQKRDGDTIHNSDELRGGLNSYAQAVSKGARLNNTPIHVNQGLRKVSYRAAVEDLQSLKKALVGTVVQPGMSYNIQEEFHMQGYFGIKITPLGANMVLMEEQEEGELQALQDDAKDWLAQWFCLIKPWEPGCVDNERVMWVRVYGIPAHAWHVDFFELICKAYGFFINADDGTMKKNTMDVARLMLRTKRHKVVDDVFEAIINGETFSLRIIEDSYGPMRILIPPKINNDGRDDVVDSSDEEDDVLGFDETARSCDDHHDHVEDEREFVDESAHPIVIFESPNSNMERGIDERYVIEGVQVEENISHSPFKELSNNAEPCLSIEGNGASKNGPSSNSSASTNNLCCNGERDVSNASKNIDAVGRSVPKLLLKNNSQLSGQRGGDQSNLLGTRIVEKQHTDPCQIRTTLNGKVGVGRSSNNSKLGKSVSISNGVSTQALPQPCSRNPVGRCKKPKLAANSLSSAGGILCCSSLHSSDIRNCNSRIQNNRDKEVTSKVWKGAKDLGVGGIAVEEVCISHIHNNEKRDKEGRIQREQLKKVPK</sequence>
<feature type="region of interest" description="Disordered" evidence="1">
    <location>
        <begin position="408"/>
        <end position="427"/>
    </location>
</feature>
<dbReference type="InterPro" id="IPR035979">
    <property type="entry name" value="RBD_domain_sf"/>
</dbReference>
<reference evidence="2 3" key="1">
    <citation type="journal article" date="2014" name="Am. J. Bot.">
        <title>Genome assembly and annotation for red clover (Trifolium pratense; Fabaceae).</title>
        <authorList>
            <person name="Istvanek J."/>
            <person name="Jaros M."/>
            <person name="Krenek A."/>
            <person name="Repkova J."/>
        </authorList>
    </citation>
    <scope>NUCLEOTIDE SEQUENCE [LARGE SCALE GENOMIC DNA]</scope>
    <source>
        <strain evidence="3">cv. Tatra</strain>
        <tissue evidence="2">Young leaves</tissue>
    </source>
</reference>
<reference evidence="2 3" key="2">
    <citation type="journal article" date="2017" name="Front. Plant Sci.">
        <title>Gene Classification and Mining of Molecular Markers Useful in Red Clover (Trifolium pratense) Breeding.</title>
        <authorList>
            <person name="Istvanek J."/>
            <person name="Dluhosova J."/>
            <person name="Dluhos P."/>
            <person name="Patkova L."/>
            <person name="Nedelnik J."/>
            <person name="Repkova J."/>
        </authorList>
    </citation>
    <scope>NUCLEOTIDE SEQUENCE [LARGE SCALE GENOMIC DNA]</scope>
    <source>
        <strain evidence="3">cv. Tatra</strain>
        <tissue evidence="2">Young leaves</tissue>
    </source>
</reference>
<dbReference type="AlphaFoldDB" id="A0A2K3NF74"/>
<feature type="compositionally biased region" description="Low complexity" evidence="1">
    <location>
        <begin position="410"/>
        <end position="427"/>
    </location>
</feature>
<organism evidence="2 3">
    <name type="scientific">Trifolium pratense</name>
    <name type="common">Red clover</name>
    <dbReference type="NCBI Taxonomy" id="57577"/>
    <lineage>
        <taxon>Eukaryota</taxon>
        <taxon>Viridiplantae</taxon>
        <taxon>Streptophyta</taxon>
        <taxon>Embryophyta</taxon>
        <taxon>Tracheophyta</taxon>
        <taxon>Spermatophyta</taxon>
        <taxon>Magnoliopsida</taxon>
        <taxon>eudicotyledons</taxon>
        <taxon>Gunneridae</taxon>
        <taxon>Pentapetalae</taxon>
        <taxon>rosids</taxon>
        <taxon>fabids</taxon>
        <taxon>Fabales</taxon>
        <taxon>Fabaceae</taxon>
        <taxon>Papilionoideae</taxon>
        <taxon>50 kb inversion clade</taxon>
        <taxon>NPAAA clade</taxon>
        <taxon>Hologalegina</taxon>
        <taxon>IRL clade</taxon>
        <taxon>Trifolieae</taxon>
        <taxon>Trifolium</taxon>
    </lineage>
</organism>
<gene>
    <name evidence="2" type="ORF">L195_g024982</name>
</gene>
<dbReference type="Proteomes" id="UP000236291">
    <property type="component" value="Unassembled WGS sequence"/>
</dbReference>
<dbReference type="SUPFAM" id="SSF54928">
    <property type="entry name" value="RNA-binding domain, RBD"/>
    <property type="match status" value="1"/>
</dbReference>